<dbReference type="Pfam" id="PF00786">
    <property type="entry name" value="PBD"/>
    <property type="match status" value="1"/>
</dbReference>
<feature type="region of interest" description="Disordered" evidence="1">
    <location>
        <begin position="39"/>
        <end position="63"/>
    </location>
</feature>
<sequence>GLPKEWQVLLAESGISKQDQQANPQAVIDIIGFYSETSGGTDLRDQLGDGASPRPREHYAEQKVSPWIRGREDEAPGSRETSTYLERILGGYEGSGETPTCGVACSTSKACT</sequence>
<reference evidence="4" key="1">
    <citation type="journal article" date="2018" name="Nat. Microbiol.">
        <title>Leveraging single-cell genomics to expand the fungal tree of life.</title>
        <authorList>
            <person name="Ahrendt S.R."/>
            <person name="Quandt C.A."/>
            <person name="Ciobanu D."/>
            <person name="Clum A."/>
            <person name="Salamov A."/>
            <person name="Andreopoulos B."/>
            <person name="Cheng J.F."/>
            <person name="Woyke T."/>
            <person name="Pelin A."/>
            <person name="Henrissat B."/>
            <person name="Reynolds N.K."/>
            <person name="Benny G.L."/>
            <person name="Smith M.E."/>
            <person name="James T.Y."/>
            <person name="Grigoriev I.V."/>
        </authorList>
    </citation>
    <scope>NUCLEOTIDE SEQUENCE [LARGE SCALE GENOMIC DNA]</scope>
</reference>
<gene>
    <name evidence="3" type="ORF">BDK51DRAFT_46704</name>
</gene>
<evidence type="ECO:0000259" key="2">
    <source>
        <dbReference type="Pfam" id="PF00786"/>
    </source>
</evidence>
<dbReference type="Proteomes" id="UP000269721">
    <property type="component" value="Unassembled WGS sequence"/>
</dbReference>
<organism evidence="3 4">
    <name type="scientific">Blyttiomyces helicus</name>
    <dbReference type="NCBI Taxonomy" id="388810"/>
    <lineage>
        <taxon>Eukaryota</taxon>
        <taxon>Fungi</taxon>
        <taxon>Fungi incertae sedis</taxon>
        <taxon>Chytridiomycota</taxon>
        <taxon>Chytridiomycota incertae sedis</taxon>
        <taxon>Chytridiomycetes</taxon>
        <taxon>Chytridiomycetes incertae sedis</taxon>
        <taxon>Blyttiomyces</taxon>
    </lineage>
</organism>
<dbReference type="OrthoDB" id="248923at2759"/>
<dbReference type="AlphaFoldDB" id="A0A4P9W6Y7"/>
<name>A0A4P9W6Y7_9FUNG</name>
<dbReference type="InterPro" id="IPR036936">
    <property type="entry name" value="CRIB_dom_sf"/>
</dbReference>
<accession>A0A4P9W6Y7</accession>
<feature type="domain" description="CRIB" evidence="2">
    <location>
        <begin position="1"/>
        <end position="35"/>
    </location>
</feature>
<protein>
    <recommendedName>
        <fullName evidence="2">CRIB domain-containing protein</fullName>
    </recommendedName>
</protein>
<proteinExistence type="predicted"/>
<dbReference type="EMBL" id="KZ998134">
    <property type="protein sequence ID" value="RKO86510.1"/>
    <property type="molecule type" value="Genomic_DNA"/>
</dbReference>
<dbReference type="Gene3D" id="3.90.810.10">
    <property type="entry name" value="CRIB domain"/>
    <property type="match status" value="1"/>
</dbReference>
<evidence type="ECO:0000313" key="4">
    <source>
        <dbReference type="Proteomes" id="UP000269721"/>
    </source>
</evidence>
<feature type="non-terminal residue" evidence="3">
    <location>
        <position position="1"/>
    </location>
</feature>
<dbReference type="InterPro" id="IPR000095">
    <property type="entry name" value="CRIB_dom"/>
</dbReference>
<evidence type="ECO:0000313" key="3">
    <source>
        <dbReference type="EMBL" id="RKO86510.1"/>
    </source>
</evidence>
<keyword evidence="4" id="KW-1185">Reference proteome</keyword>
<evidence type="ECO:0000256" key="1">
    <source>
        <dbReference type="SAM" id="MobiDB-lite"/>
    </source>
</evidence>